<accession>A0A182PLS7</accession>
<feature type="compositionally biased region" description="Polar residues" evidence="1">
    <location>
        <begin position="177"/>
        <end position="199"/>
    </location>
</feature>
<keyword evidence="2" id="KW-1133">Transmembrane helix</keyword>
<organism evidence="4 5">
    <name type="scientific">Anopheles epiroticus</name>
    <dbReference type="NCBI Taxonomy" id="199890"/>
    <lineage>
        <taxon>Eukaryota</taxon>
        <taxon>Metazoa</taxon>
        <taxon>Ecdysozoa</taxon>
        <taxon>Arthropoda</taxon>
        <taxon>Hexapoda</taxon>
        <taxon>Insecta</taxon>
        <taxon>Pterygota</taxon>
        <taxon>Neoptera</taxon>
        <taxon>Endopterygota</taxon>
        <taxon>Diptera</taxon>
        <taxon>Nematocera</taxon>
        <taxon>Culicoidea</taxon>
        <taxon>Culicidae</taxon>
        <taxon>Anophelinae</taxon>
        <taxon>Anopheles</taxon>
    </lineage>
</organism>
<proteinExistence type="predicted"/>
<feature type="signal peptide" evidence="3">
    <location>
        <begin position="1"/>
        <end position="18"/>
    </location>
</feature>
<keyword evidence="3" id="KW-0732">Signal</keyword>
<sequence length="199" mass="21997">MLWMVASMAAWSVPYALGCEPGHCDRYEYCDQSNNSCRNCSALCATDEYNCIHKCQTLRDRVSTLEAKISTLHILMWVVLGLFVTAAIVLIIRYRNAIRELSRWRPKGKSGPAPVGFTHENPNTKSPKPAPKNGGAKVVKQPVSTTVSIYPETEADNSVQTGTTSISHRYPAEDSTESYSYDNAACNVTPTSNNPMPKY</sequence>
<protein>
    <submittedName>
        <fullName evidence="4">Uncharacterized protein</fullName>
    </submittedName>
</protein>
<evidence type="ECO:0000256" key="2">
    <source>
        <dbReference type="SAM" id="Phobius"/>
    </source>
</evidence>
<keyword evidence="2" id="KW-0472">Membrane</keyword>
<dbReference type="AlphaFoldDB" id="A0A182PLS7"/>
<feature type="transmembrane region" description="Helical" evidence="2">
    <location>
        <begin position="74"/>
        <end position="94"/>
    </location>
</feature>
<feature type="compositionally biased region" description="Polar residues" evidence="1">
    <location>
        <begin position="156"/>
        <end position="167"/>
    </location>
</feature>
<keyword evidence="5" id="KW-1185">Reference proteome</keyword>
<evidence type="ECO:0000313" key="4">
    <source>
        <dbReference type="EnsemblMetazoa" id="AEPI007899-PA"/>
    </source>
</evidence>
<dbReference type="EnsemblMetazoa" id="AEPI007899-RA">
    <property type="protein sequence ID" value="AEPI007899-PA"/>
    <property type="gene ID" value="AEPI007899"/>
</dbReference>
<dbReference type="STRING" id="199890.A0A182PLS7"/>
<name>A0A182PLS7_9DIPT</name>
<evidence type="ECO:0000313" key="5">
    <source>
        <dbReference type="Proteomes" id="UP000075885"/>
    </source>
</evidence>
<evidence type="ECO:0000256" key="1">
    <source>
        <dbReference type="SAM" id="MobiDB-lite"/>
    </source>
</evidence>
<feature type="region of interest" description="Disordered" evidence="1">
    <location>
        <begin position="105"/>
        <end position="199"/>
    </location>
</feature>
<keyword evidence="2" id="KW-0812">Transmembrane</keyword>
<dbReference type="VEuPathDB" id="VectorBase:AEPI007899"/>
<dbReference type="Proteomes" id="UP000075885">
    <property type="component" value="Unassembled WGS sequence"/>
</dbReference>
<feature type="chain" id="PRO_5008131584" evidence="3">
    <location>
        <begin position="19"/>
        <end position="199"/>
    </location>
</feature>
<reference evidence="4" key="2">
    <citation type="submission" date="2020-05" db="UniProtKB">
        <authorList>
            <consortium name="EnsemblMetazoa"/>
        </authorList>
    </citation>
    <scope>IDENTIFICATION</scope>
    <source>
        <strain evidence="4">Epiroticus2</strain>
    </source>
</reference>
<reference evidence="5" key="1">
    <citation type="submission" date="2013-03" db="EMBL/GenBank/DDBJ databases">
        <title>The Genome Sequence of Anopheles epiroticus epiroticus2.</title>
        <authorList>
            <consortium name="The Broad Institute Genomics Platform"/>
            <person name="Neafsey D.E."/>
            <person name="Howell P."/>
            <person name="Walker B."/>
            <person name="Young S.K."/>
            <person name="Zeng Q."/>
            <person name="Gargeya S."/>
            <person name="Fitzgerald M."/>
            <person name="Haas B."/>
            <person name="Abouelleil A."/>
            <person name="Allen A.W."/>
            <person name="Alvarado L."/>
            <person name="Arachchi H.M."/>
            <person name="Berlin A.M."/>
            <person name="Chapman S.B."/>
            <person name="Gainer-Dewar J."/>
            <person name="Goldberg J."/>
            <person name="Griggs A."/>
            <person name="Gujja S."/>
            <person name="Hansen M."/>
            <person name="Howarth C."/>
            <person name="Imamovic A."/>
            <person name="Ireland A."/>
            <person name="Larimer J."/>
            <person name="McCowan C."/>
            <person name="Murphy C."/>
            <person name="Pearson M."/>
            <person name="Poon T.W."/>
            <person name="Priest M."/>
            <person name="Roberts A."/>
            <person name="Saif S."/>
            <person name="Shea T."/>
            <person name="Sisk P."/>
            <person name="Sykes S."/>
            <person name="Wortman J."/>
            <person name="Nusbaum C."/>
            <person name="Birren B."/>
        </authorList>
    </citation>
    <scope>NUCLEOTIDE SEQUENCE [LARGE SCALE GENOMIC DNA]</scope>
    <source>
        <strain evidence="5">Epiroticus2</strain>
    </source>
</reference>
<evidence type="ECO:0000256" key="3">
    <source>
        <dbReference type="SAM" id="SignalP"/>
    </source>
</evidence>